<gene>
    <name evidence="9" type="ORF">PLEI_0642</name>
</gene>
<evidence type="ECO:0000256" key="7">
    <source>
        <dbReference type="RuleBase" id="RU004473"/>
    </source>
</evidence>
<dbReference type="InterPro" id="IPR036291">
    <property type="entry name" value="NAD(P)-bd_dom_sf"/>
</dbReference>
<dbReference type="Pfam" id="PF16363">
    <property type="entry name" value="GDP_Man_Dehyd"/>
    <property type="match status" value="1"/>
</dbReference>
<dbReference type="CDD" id="cd05246">
    <property type="entry name" value="dTDP_GD_SDR_e"/>
    <property type="match status" value="1"/>
</dbReference>
<evidence type="ECO:0000256" key="5">
    <source>
        <dbReference type="ARBA" id="ARBA00023027"/>
    </source>
</evidence>
<evidence type="ECO:0000256" key="3">
    <source>
        <dbReference type="ARBA" id="ARBA00008178"/>
    </source>
</evidence>
<dbReference type="RefSeq" id="WP_023931581.1">
    <property type="nucleotide sequence ID" value="NZ_DF196810.1"/>
</dbReference>
<organism evidence="9 10">
    <name type="scientific">Photobacterium leiognathi lrivu.4.1</name>
    <dbReference type="NCBI Taxonomy" id="1248232"/>
    <lineage>
        <taxon>Bacteria</taxon>
        <taxon>Pseudomonadati</taxon>
        <taxon>Pseudomonadota</taxon>
        <taxon>Gammaproteobacteria</taxon>
        <taxon>Vibrionales</taxon>
        <taxon>Vibrionaceae</taxon>
        <taxon>Photobacterium</taxon>
    </lineage>
</organism>
<reference evidence="10" key="1">
    <citation type="submission" date="2012-12" db="EMBL/GenBank/DDBJ databases">
        <title>Genome Sequence of Photobacterium leiognathi lrivu.4.1.</title>
        <authorList>
            <person name="Urbanczyk H."/>
            <person name="Ogura Y."/>
            <person name="Hayashi T."/>
            <person name="Dunlap P.V."/>
        </authorList>
    </citation>
    <scope>NUCLEOTIDE SEQUENCE [LARGE SCALE GENOMIC DNA]</scope>
    <source>
        <strain evidence="10">lrivu.4.1</strain>
    </source>
</reference>
<comment type="cofactor">
    <cofactor evidence="2 7">
        <name>NAD(+)</name>
        <dbReference type="ChEBI" id="CHEBI:57540"/>
    </cofactor>
</comment>
<evidence type="ECO:0000313" key="9">
    <source>
        <dbReference type="EMBL" id="GAD28996.1"/>
    </source>
</evidence>
<dbReference type="HOGENOM" id="CLU_007383_1_14_6"/>
<protein>
    <recommendedName>
        <fullName evidence="4 7">dTDP-glucose 4,6-dehydratase</fullName>
        <ecNumber evidence="4 7">4.2.1.46</ecNumber>
    </recommendedName>
</protein>
<dbReference type="EMBL" id="DF196810">
    <property type="protein sequence ID" value="GAD28996.1"/>
    <property type="molecule type" value="Genomic_DNA"/>
</dbReference>
<dbReference type="GO" id="GO:0008460">
    <property type="term" value="F:dTDP-glucose 4,6-dehydratase activity"/>
    <property type="evidence" value="ECO:0007669"/>
    <property type="project" value="UniProtKB-EC"/>
</dbReference>
<dbReference type="AlphaFoldDB" id="X0NM05"/>
<proteinExistence type="inferred from homology"/>
<sequence>MKILITGGAGFIGSAVVRHLIENTPHQVMNIDKLTYAGNLESLASVSNDERYCFERVDITDRIEVERVFSQYQPDAVMHLAAESHVDRSIDGPAAFIETNVIGTYVLLDVARYYFSALSDTRRQQFRFIHVSTDEVYGDLSPQAKPFTESSPYQPSSPYSASKASSDHLVRAWHRTYGLPVIVTNCSNNYGPYQYSEKLIPLVILNALAGKTLPIYGNGQQVRDWLYVDDHAKALVAVIEKGKIGETYNIGGNNEQTNMAVVHAICNVLEILVPNKPQGGKAYRDLIAHVDDRPGHDKRYAIDTTKIEQELGWTPQESFESGLRKTVEWYLVNPLWWQKQV</sequence>
<dbReference type="Gene3D" id="3.40.50.720">
    <property type="entry name" value="NAD(P)-binding Rossmann-like Domain"/>
    <property type="match status" value="1"/>
</dbReference>
<dbReference type="EC" id="4.2.1.46" evidence="4 7"/>
<evidence type="ECO:0000256" key="4">
    <source>
        <dbReference type="ARBA" id="ARBA00011990"/>
    </source>
</evidence>
<evidence type="ECO:0000259" key="8">
    <source>
        <dbReference type="Pfam" id="PF16363"/>
    </source>
</evidence>
<dbReference type="eggNOG" id="COG1088">
    <property type="taxonomic scope" value="Bacteria"/>
</dbReference>
<dbReference type="Gene3D" id="3.90.25.10">
    <property type="entry name" value="UDP-galactose 4-epimerase, domain 1"/>
    <property type="match status" value="1"/>
</dbReference>
<evidence type="ECO:0000256" key="1">
    <source>
        <dbReference type="ARBA" id="ARBA00001539"/>
    </source>
</evidence>
<dbReference type="SUPFAM" id="SSF51735">
    <property type="entry name" value="NAD(P)-binding Rossmann-fold domains"/>
    <property type="match status" value="1"/>
</dbReference>
<dbReference type="GO" id="GO:0009225">
    <property type="term" value="P:nucleotide-sugar metabolic process"/>
    <property type="evidence" value="ECO:0007669"/>
    <property type="project" value="InterPro"/>
</dbReference>
<dbReference type="InterPro" id="IPR016040">
    <property type="entry name" value="NAD(P)-bd_dom"/>
</dbReference>
<keyword evidence="6 7" id="KW-0456">Lyase</keyword>
<dbReference type="Proteomes" id="UP000030675">
    <property type="component" value="Unassembled WGS sequence"/>
</dbReference>
<comment type="similarity">
    <text evidence="3 7">Belongs to the NAD(P)-dependent epimerase/dehydratase family. dTDP-glucose dehydratase subfamily.</text>
</comment>
<evidence type="ECO:0000256" key="6">
    <source>
        <dbReference type="ARBA" id="ARBA00023239"/>
    </source>
</evidence>
<accession>X0NM05</accession>
<evidence type="ECO:0000313" key="10">
    <source>
        <dbReference type="Proteomes" id="UP000030675"/>
    </source>
</evidence>
<comment type="catalytic activity">
    <reaction evidence="1 7">
        <text>dTDP-alpha-D-glucose = dTDP-4-dehydro-6-deoxy-alpha-D-glucose + H2O</text>
        <dbReference type="Rhea" id="RHEA:17221"/>
        <dbReference type="ChEBI" id="CHEBI:15377"/>
        <dbReference type="ChEBI" id="CHEBI:57477"/>
        <dbReference type="ChEBI" id="CHEBI:57649"/>
        <dbReference type="EC" id="4.2.1.46"/>
    </reaction>
</comment>
<dbReference type="NCBIfam" id="TIGR01181">
    <property type="entry name" value="dTDP_gluc_dehyt"/>
    <property type="match status" value="1"/>
</dbReference>
<name>X0NM05_PHOLE</name>
<feature type="domain" description="NAD(P)-binding" evidence="8">
    <location>
        <begin position="4"/>
        <end position="326"/>
    </location>
</feature>
<evidence type="ECO:0000256" key="2">
    <source>
        <dbReference type="ARBA" id="ARBA00001911"/>
    </source>
</evidence>
<keyword evidence="5" id="KW-0520">NAD</keyword>
<dbReference type="PANTHER" id="PTHR43000">
    <property type="entry name" value="DTDP-D-GLUCOSE 4,6-DEHYDRATASE-RELATED"/>
    <property type="match status" value="1"/>
</dbReference>
<dbReference type="InterPro" id="IPR005888">
    <property type="entry name" value="dTDP_Gluc_deHydtase"/>
</dbReference>